<evidence type="ECO:0000256" key="3">
    <source>
        <dbReference type="ARBA" id="ARBA00023163"/>
    </source>
</evidence>
<comment type="caution">
    <text evidence="6">The sequence shown here is derived from an EMBL/GenBank/DDBJ whole genome shotgun (WGS) entry which is preliminary data.</text>
</comment>
<accession>A0ABV7L0U7</accession>
<dbReference type="InterPro" id="IPR001647">
    <property type="entry name" value="HTH_TetR"/>
</dbReference>
<dbReference type="PANTHER" id="PTHR30055:SF234">
    <property type="entry name" value="HTH-TYPE TRANSCRIPTIONAL REGULATOR BETI"/>
    <property type="match status" value="1"/>
</dbReference>
<evidence type="ECO:0000256" key="1">
    <source>
        <dbReference type="ARBA" id="ARBA00023015"/>
    </source>
</evidence>
<evidence type="ECO:0000313" key="6">
    <source>
        <dbReference type="EMBL" id="MFC3227961.1"/>
    </source>
</evidence>
<dbReference type="Pfam" id="PF00440">
    <property type="entry name" value="TetR_N"/>
    <property type="match status" value="1"/>
</dbReference>
<dbReference type="Proteomes" id="UP001595528">
    <property type="component" value="Unassembled WGS sequence"/>
</dbReference>
<dbReference type="SUPFAM" id="SSF46689">
    <property type="entry name" value="Homeodomain-like"/>
    <property type="match status" value="1"/>
</dbReference>
<organism evidence="6 7">
    <name type="scientific">Marinibaculum pumilum</name>
    <dbReference type="NCBI Taxonomy" id="1766165"/>
    <lineage>
        <taxon>Bacteria</taxon>
        <taxon>Pseudomonadati</taxon>
        <taxon>Pseudomonadota</taxon>
        <taxon>Alphaproteobacteria</taxon>
        <taxon>Rhodospirillales</taxon>
        <taxon>Rhodospirillaceae</taxon>
        <taxon>Marinibaculum</taxon>
    </lineage>
</organism>
<protein>
    <submittedName>
        <fullName evidence="6">TetR/AcrR family transcriptional regulator</fullName>
    </submittedName>
</protein>
<gene>
    <name evidence="6" type="ORF">ACFOGJ_12005</name>
</gene>
<evidence type="ECO:0000256" key="2">
    <source>
        <dbReference type="ARBA" id="ARBA00023125"/>
    </source>
</evidence>
<dbReference type="InterPro" id="IPR050109">
    <property type="entry name" value="HTH-type_TetR-like_transc_reg"/>
</dbReference>
<feature type="domain" description="HTH tetR-type" evidence="5">
    <location>
        <begin position="21"/>
        <end position="81"/>
    </location>
</feature>
<dbReference type="PROSITE" id="PS50977">
    <property type="entry name" value="HTH_TETR_2"/>
    <property type="match status" value="1"/>
</dbReference>
<keyword evidence="7" id="KW-1185">Reference proteome</keyword>
<evidence type="ECO:0000313" key="7">
    <source>
        <dbReference type="Proteomes" id="UP001595528"/>
    </source>
</evidence>
<keyword evidence="3" id="KW-0804">Transcription</keyword>
<evidence type="ECO:0000259" key="5">
    <source>
        <dbReference type="PROSITE" id="PS50977"/>
    </source>
</evidence>
<dbReference type="Gene3D" id="1.10.357.10">
    <property type="entry name" value="Tetracycline Repressor, domain 2"/>
    <property type="match status" value="1"/>
</dbReference>
<keyword evidence="2 4" id="KW-0238">DNA-binding</keyword>
<proteinExistence type="predicted"/>
<dbReference type="EMBL" id="JBHRTR010000026">
    <property type="protein sequence ID" value="MFC3227961.1"/>
    <property type="molecule type" value="Genomic_DNA"/>
</dbReference>
<keyword evidence="1" id="KW-0805">Transcription regulation</keyword>
<feature type="DNA-binding region" description="H-T-H motif" evidence="4">
    <location>
        <begin position="44"/>
        <end position="63"/>
    </location>
</feature>
<evidence type="ECO:0000256" key="4">
    <source>
        <dbReference type="PROSITE-ProRule" id="PRU00335"/>
    </source>
</evidence>
<dbReference type="RefSeq" id="WP_379900613.1">
    <property type="nucleotide sequence ID" value="NZ_JBHRTR010000026.1"/>
</dbReference>
<name>A0ABV7L0U7_9PROT</name>
<sequence>MSKEGSAAPAAAARVRGAQREATRLRLLDAAVAALIEVGVARTTTLEVQRRAGVSRGALLHHFPTHAELLSATVARLVEMNERAIREEAAAAAHIADPLSRGIRTLVSAFAHPSLVAELELWAVARTDEGLRTALRRAEKPARAESDRVMAELFAPLGDRPGLGRVVALSVEFARGLAITSILRRDDRLRDQMVESWIEAAREMLDNRPAD</sequence>
<dbReference type="PANTHER" id="PTHR30055">
    <property type="entry name" value="HTH-TYPE TRANSCRIPTIONAL REGULATOR RUTR"/>
    <property type="match status" value="1"/>
</dbReference>
<dbReference type="PRINTS" id="PR00455">
    <property type="entry name" value="HTHTETR"/>
</dbReference>
<dbReference type="InterPro" id="IPR009057">
    <property type="entry name" value="Homeodomain-like_sf"/>
</dbReference>
<reference evidence="7" key="1">
    <citation type="journal article" date="2019" name="Int. J. Syst. Evol. Microbiol.">
        <title>The Global Catalogue of Microorganisms (GCM) 10K type strain sequencing project: providing services to taxonomists for standard genome sequencing and annotation.</title>
        <authorList>
            <consortium name="The Broad Institute Genomics Platform"/>
            <consortium name="The Broad Institute Genome Sequencing Center for Infectious Disease"/>
            <person name="Wu L."/>
            <person name="Ma J."/>
        </authorList>
    </citation>
    <scope>NUCLEOTIDE SEQUENCE [LARGE SCALE GENOMIC DNA]</scope>
    <source>
        <strain evidence="7">KCTC 42964</strain>
    </source>
</reference>